<dbReference type="EMBL" id="BAABIM010000001">
    <property type="protein sequence ID" value="GAA4670948.1"/>
    <property type="molecule type" value="Genomic_DNA"/>
</dbReference>
<dbReference type="RefSeq" id="WP_345262417.1">
    <property type="nucleotide sequence ID" value="NZ_BAABIM010000001.1"/>
</dbReference>
<keyword evidence="1" id="KW-0812">Transmembrane</keyword>
<evidence type="ECO:0000256" key="1">
    <source>
        <dbReference type="SAM" id="Phobius"/>
    </source>
</evidence>
<keyword evidence="1" id="KW-1133">Transmembrane helix</keyword>
<accession>A0ABP8VU41</accession>
<dbReference type="Proteomes" id="UP001500621">
    <property type="component" value="Unassembled WGS sequence"/>
</dbReference>
<evidence type="ECO:0000313" key="2">
    <source>
        <dbReference type="EMBL" id="GAA4670948.1"/>
    </source>
</evidence>
<evidence type="ECO:0008006" key="4">
    <source>
        <dbReference type="Google" id="ProtNLM"/>
    </source>
</evidence>
<feature type="transmembrane region" description="Helical" evidence="1">
    <location>
        <begin position="40"/>
        <end position="60"/>
    </location>
</feature>
<name>A0ABP8VU41_9ACTN</name>
<keyword evidence="3" id="KW-1185">Reference proteome</keyword>
<gene>
    <name evidence="2" type="ORF">GCM10023226_04450</name>
</gene>
<evidence type="ECO:0000313" key="3">
    <source>
        <dbReference type="Proteomes" id="UP001500621"/>
    </source>
</evidence>
<proteinExistence type="predicted"/>
<keyword evidence="1" id="KW-0472">Membrane</keyword>
<comment type="caution">
    <text evidence="2">The sequence shown here is derived from an EMBL/GenBank/DDBJ whole genome shotgun (WGS) entry which is preliminary data.</text>
</comment>
<organism evidence="2 3">
    <name type="scientific">Nocardioides nanhaiensis</name>
    <dbReference type="NCBI Taxonomy" id="1476871"/>
    <lineage>
        <taxon>Bacteria</taxon>
        <taxon>Bacillati</taxon>
        <taxon>Actinomycetota</taxon>
        <taxon>Actinomycetes</taxon>
        <taxon>Propionibacteriales</taxon>
        <taxon>Nocardioidaceae</taxon>
        <taxon>Nocardioides</taxon>
    </lineage>
</organism>
<protein>
    <recommendedName>
        <fullName evidence="4">Integral membrane protein</fullName>
    </recommendedName>
</protein>
<reference evidence="3" key="1">
    <citation type="journal article" date="2019" name="Int. J. Syst. Evol. Microbiol.">
        <title>The Global Catalogue of Microorganisms (GCM) 10K type strain sequencing project: providing services to taxonomists for standard genome sequencing and annotation.</title>
        <authorList>
            <consortium name="The Broad Institute Genomics Platform"/>
            <consortium name="The Broad Institute Genome Sequencing Center for Infectious Disease"/>
            <person name="Wu L."/>
            <person name="Ma J."/>
        </authorList>
    </citation>
    <scope>NUCLEOTIDE SEQUENCE [LARGE SCALE GENOMIC DNA]</scope>
    <source>
        <strain evidence="3">JCM 18127</strain>
    </source>
</reference>
<sequence>MTLGRAAGLGLAGLMVLVGVVWTGQGLGYFEGSVMTGEELWAVLGPIVAGLGVALFIVVVKPRR</sequence>
<feature type="transmembrane region" description="Helical" evidence="1">
    <location>
        <begin position="7"/>
        <end position="28"/>
    </location>
</feature>